<keyword evidence="2" id="KW-1185">Reference proteome</keyword>
<proteinExistence type="predicted"/>
<evidence type="ECO:0000313" key="2">
    <source>
        <dbReference type="Proteomes" id="UP000827872"/>
    </source>
</evidence>
<gene>
    <name evidence="1" type="ORF">K3G42_014902</name>
</gene>
<organism evidence="1 2">
    <name type="scientific">Sphaerodactylus townsendi</name>
    <dbReference type="NCBI Taxonomy" id="933632"/>
    <lineage>
        <taxon>Eukaryota</taxon>
        <taxon>Metazoa</taxon>
        <taxon>Chordata</taxon>
        <taxon>Craniata</taxon>
        <taxon>Vertebrata</taxon>
        <taxon>Euteleostomi</taxon>
        <taxon>Lepidosauria</taxon>
        <taxon>Squamata</taxon>
        <taxon>Bifurcata</taxon>
        <taxon>Gekkota</taxon>
        <taxon>Sphaerodactylidae</taxon>
        <taxon>Sphaerodactylus</taxon>
    </lineage>
</organism>
<comment type="caution">
    <text evidence="1">The sequence shown here is derived from an EMBL/GenBank/DDBJ whole genome shotgun (WGS) entry which is preliminary data.</text>
</comment>
<reference evidence="1" key="1">
    <citation type="submission" date="2021-08" db="EMBL/GenBank/DDBJ databases">
        <title>The first chromosome-level gecko genome reveals the dynamic sex chromosomes of Neotropical dwarf geckos (Sphaerodactylidae: Sphaerodactylus).</title>
        <authorList>
            <person name="Pinto B.J."/>
            <person name="Keating S.E."/>
            <person name="Gamble T."/>
        </authorList>
    </citation>
    <scope>NUCLEOTIDE SEQUENCE</scope>
    <source>
        <strain evidence="1">TG3544</strain>
    </source>
</reference>
<dbReference type="Proteomes" id="UP000827872">
    <property type="component" value="Linkage Group LG15"/>
</dbReference>
<sequence>MSYKKKKTKKKEGTQWRVLLSQLQKFPAAKVLPSNKINVAQFSICVKRSLAILRGHSRSSTRCQGLPSQGSIPSSSPWRSTPRQEAGSFSSETASAQGHRAGGDA</sequence>
<dbReference type="EMBL" id="CM037628">
    <property type="protein sequence ID" value="KAH7997345.1"/>
    <property type="molecule type" value="Genomic_DNA"/>
</dbReference>
<protein>
    <submittedName>
        <fullName evidence="1">Uncharacterized protein</fullName>
    </submittedName>
</protein>
<name>A0ACB8EXS5_9SAUR</name>
<evidence type="ECO:0000313" key="1">
    <source>
        <dbReference type="EMBL" id="KAH7997345.1"/>
    </source>
</evidence>
<accession>A0ACB8EXS5</accession>